<evidence type="ECO:0000313" key="2">
    <source>
        <dbReference type="Proteomes" id="UP000516444"/>
    </source>
</evidence>
<proteinExistence type="predicted"/>
<dbReference type="Proteomes" id="UP000516444">
    <property type="component" value="Chromosome"/>
</dbReference>
<sequence length="56" mass="6112">MTSPTGEVYRIDWLPGTDVLHGTCHCGAEHAAEDPVAMWEWMLGHPEGHTPQGPDS</sequence>
<dbReference type="AlphaFoldDB" id="A0A7G1NTD1"/>
<accession>A0A7G1NTD1</accession>
<dbReference type="KEGG" id="sgm:GCM10017557_12370"/>
<name>A0A7G1NTD1_9ACTN</name>
<reference evidence="1 2" key="1">
    <citation type="journal article" date="2014" name="Int. J. Syst. Evol. Microbiol.">
        <title>Complete genome sequence of Corynebacterium casei LMG S-19264T (=DSM 44701T), isolated from a smear-ripened cheese.</title>
        <authorList>
            <consortium name="US DOE Joint Genome Institute (JGI-PGF)"/>
            <person name="Walter F."/>
            <person name="Albersmeier A."/>
            <person name="Kalinowski J."/>
            <person name="Ruckert C."/>
        </authorList>
    </citation>
    <scope>NUCLEOTIDE SEQUENCE [LARGE SCALE GENOMIC DNA]</scope>
    <source>
        <strain evidence="1 2">JCM 4677</strain>
    </source>
</reference>
<protein>
    <submittedName>
        <fullName evidence="1">Uncharacterized protein</fullName>
    </submittedName>
</protein>
<gene>
    <name evidence="1" type="ORF">GCM10017557_12370</name>
</gene>
<organism evidence="1 2">
    <name type="scientific">Streptomyces aurantiacus</name>
    <dbReference type="NCBI Taxonomy" id="47760"/>
    <lineage>
        <taxon>Bacteria</taxon>
        <taxon>Bacillati</taxon>
        <taxon>Actinomycetota</taxon>
        <taxon>Actinomycetes</taxon>
        <taxon>Kitasatosporales</taxon>
        <taxon>Streptomycetaceae</taxon>
        <taxon>Streptomyces</taxon>
        <taxon>Streptomyces aurantiacus group</taxon>
    </lineage>
</organism>
<dbReference type="RefSeq" id="WP_190849628.1">
    <property type="nucleotide sequence ID" value="NZ_AP023440.1"/>
</dbReference>
<keyword evidence="2" id="KW-1185">Reference proteome</keyword>
<evidence type="ECO:0000313" key="1">
    <source>
        <dbReference type="EMBL" id="BCL26378.1"/>
    </source>
</evidence>
<dbReference type="EMBL" id="AP023440">
    <property type="protein sequence ID" value="BCL26378.1"/>
    <property type="molecule type" value="Genomic_DNA"/>
</dbReference>